<dbReference type="RefSeq" id="WP_115326673.1">
    <property type="nucleotide sequence ID" value="NZ_JACKST010000075.1"/>
</dbReference>
<keyword evidence="1" id="KW-0812">Transmembrane</keyword>
<protein>
    <submittedName>
        <fullName evidence="2">Uncharacterized protein</fullName>
    </submittedName>
</protein>
<keyword evidence="1" id="KW-0472">Membrane</keyword>
<keyword evidence="1" id="KW-1133">Transmembrane helix</keyword>
<evidence type="ECO:0000313" key="3">
    <source>
        <dbReference type="Proteomes" id="UP000254291"/>
    </source>
</evidence>
<sequence length="329" mass="36066">MADHSSPGDGSVPAAIFVLVIIAGLVVKYIWWVVGAAALAGVVYLCVVLTRKAEERRLCDEKLAAEREFERARLAERQHRWTMIGDSRAVYGEKGSAPTADITGTDSGPDTDEPIATLAATKAELDALIRDRPQGWEQALFASILMQRAAPLASRLRDSELGYTEAGASGLMSAGELASTVVHMLDEMMRTIQQLDRFMMAPAFMAAFSGVDDVDEDGADPEAIAHIAHRVMDYHERLLELSERCRGISAPAYYDDILADCARMLDAPLRSYREFIDEFAAVIRALPRVLPHASGPVDLGSLGLYISIDNTLHSRILRRLDEITAPRRA</sequence>
<dbReference type="AlphaFoldDB" id="A0A378SHF9"/>
<evidence type="ECO:0000256" key="1">
    <source>
        <dbReference type="SAM" id="Phobius"/>
    </source>
</evidence>
<proteinExistence type="predicted"/>
<gene>
    <name evidence="2" type="ORF">NCTC10742_01032</name>
</gene>
<accession>A0A378SHF9</accession>
<dbReference type="EMBL" id="UGQM01000001">
    <property type="protein sequence ID" value="STZ41825.1"/>
    <property type="molecule type" value="Genomic_DNA"/>
</dbReference>
<name>A0A378SHF9_9MYCO</name>
<evidence type="ECO:0000313" key="2">
    <source>
        <dbReference type="EMBL" id="STZ41825.1"/>
    </source>
</evidence>
<feature type="transmembrane region" description="Helical" evidence="1">
    <location>
        <begin position="14"/>
        <end position="47"/>
    </location>
</feature>
<reference evidence="2 3" key="1">
    <citation type="submission" date="2018-06" db="EMBL/GenBank/DDBJ databases">
        <authorList>
            <consortium name="Pathogen Informatics"/>
            <person name="Doyle S."/>
        </authorList>
    </citation>
    <scope>NUCLEOTIDE SEQUENCE [LARGE SCALE GENOMIC DNA]</scope>
    <source>
        <strain evidence="2 3">NCTC10742</strain>
    </source>
</reference>
<organism evidence="2 3">
    <name type="scientific">Mycolicibacterium gilvum</name>
    <dbReference type="NCBI Taxonomy" id="1804"/>
    <lineage>
        <taxon>Bacteria</taxon>
        <taxon>Bacillati</taxon>
        <taxon>Actinomycetota</taxon>
        <taxon>Actinomycetes</taxon>
        <taxon>Mycobacteriales</taxon>
        <taxon>Mycobacteriaceae</taxon>
        <taxon>Mycolicibacterium</taxon>
    </lineage>
</organism>
<dbReference type="Proteomes" id="UP000254291">
    <property type="component" value="Unassembled WGS sequence"/>
</dbReference>